<gene>
    <name evidence="1" type="ORF">FYJ75_07025</name>
</gene>
<protein>
    <recommendedName>
        <fullName evidence="3">Peptidase C39-like domain-containing protein</fullName>
    </recommendedName>
</protein>
<evidence type="ECO:0008006" key="3">
    <source>
        <dbReference type="Google" id="ProtNLM"/>
    </source>
</evidence>
<accession>A0A6L5YQD9</accession>
<proteinExistence type="predicted"/>
<dbReference type="AlphaFoldDB" id="A0A6L5YQD9"/>
<organism evidence="1 2">
    <name type="scientific">Roseburia porci</name>
    <dbReference type="NCBI Taxonomy" id="2605790"/>
    <lineage>
        <taxon>Bacteria</taxon>
        <taxon>Bacillati</taxon>
        <taxon>Bacillota</taxon>
        <taxon>Clostridia</taxon>
        <taxon>Lachnospirales</taxon>
        <taxon>Lachnospiraceae</taxon>
        <taxon>Roseburia</taxon>
    </lineage>
</organism>
<evidence type="ECO:0000313" key="2">
    <source>
        <dbReference type="Proteomes" id="UP000474024"/>
    </source>
</evidence>
<comment type="caution">
    <text evidence="1">The sequence shown here is derived from an EMBL/GenBank/DDBJ whole genome shotgun (WGS) entry which is preliminary data.</text>
</comment>
<dbReference type="Gene3D" id="3.90.70.10">
    <property type="entry name" value="Cysteine proteinases"/>
    <property type="match status" value="1"/>
</dbReference>
<sequence>MSGYRPIPIKVQWNSGGSHAVIISGYDANHNVTIVDPYGNSATRSYSYDKLRTGITLASGTGRYILTWELV</sequence>
<evidence type="ECO:0000313" key="1">
    <source>
        <dbReference type="EMBL" id="MST74793.1"/>
    </source>
</evidence>
<dbReference type="Proteomes" id="UP000474024">
    <property type="component" value="Unassembled WGS sequence"/>
</dbReference>
<keyword evidence="2" id="KW-1185">Reference proteome</keyword>
<name>A0A6L5YQD9_9FIRM</name>
<dbReference type="EMBL" id="VUNI01000009">
    <property type="protein sequence ID" value="MST74793.1"/>
    <property type="molecule type" value="Genomic_DNA"/>
</dbReference>
<reference evidence="1 2" key="1">
    <citation type="submission" date="2019-08" db="EMBL/GenBank/DDBJ databases">
        <title>In-depth cultivation of the pig gut microbiome towards novel bacterial diversity and tailored functional studies.</title>
        <authorList>
            <person name="Wylensek D."/>
            <person name="Hitch T.C.A."/>
            <person name="Clavel T."/>
        </authorList>
    </citation>
    <scope>NUCLEOTIDE SEQUENCE [LARGE SCALE GENOMIC DNA]</scope>
    <source>
        <strain evidence="1 2">MUC/MUC-530-WT-4D</strain>
    </source>
</reference>